<dbReference type="Proteomes" id="UP000177230">
    <property type="component" value="Unassembled WGS sequence"/>
</dbReference>
<accession>A0A1F5RE05</accession>
<dbReference type="AlphaFoldDB" id="A0A1F5RE05"/>
<comment type="caution">
    <text evidence="1">The sequence shown here is derived from an EMBL/GenBank/DDBJ whole genome shotgun (WGS) entry which is preliminary data.</text>
</comment>
<evidence type="ECO:0000313" key="2">
    <source>
        <dbReference type="Proteomes" id="UP000177230"/>
    </source>
</evidence>
<proteinExistence type="predicted"/>
<organism evidence="1 2">
    <name type="scientific">Candidatus Edwardsbacteria bacterium GWF2_54_11</name>
    <dbReference type="NCBI Taxonomy" id="1817851"/>
    <lineage>
        <taxon>Bacteria</taxon>
        <taxon>Candidatus Edwardsiibacteriota</taxon>
    </lineage>
</organism>
<name>A0A1F5RE05_9BACT</name>
<evidence type="ECO:0000313" key="1">
    <source>
        <dbReference type="EMBL" id="OGF12677.1"/>
    </source>
</evidence>
<sequence length="88" mass="10466">MIEILFLALVIWWVARFTVKFLRGIGEAIGDMQKNKYLLPKGDPPKPPPPIRNYRPVETECPKYQYNDYLRDQGMSEQDIEDYWDSKE</sequence>
<gene>
    <name evidence="1" type="ORF">A2024_00400</name>
</gene>
<reference evidence="1 2" key="1">
    <citation type="journal article" date="2016" name="Nat. Commun.">
        <title>Thousands of microbial genomes shed light on interconnected biogeochemical processes in an aquifer system.</title>
        <authorList>
            <person name="Anantharaman K."/>
            <person name="Brown C.T."/>
            <person name="Hug L.A."/>
            <person name="Sharon I."/>
            <person name="Castelle C.J."/>
            <person name="Probst A.J."/>
            <person name="Thomas B.C."/>
            <person name="Singh A."/>
            <person name="Wilkins M.J."/>
            <person name="Karaoz U."/>
            <person name="Brodie E.L."/>
            <person name="Williams K.H."/>
            <person name="Hubbard S.S."/>
            <person name="Banfield J.F."/>
        </authorList>
    </citation>
    <scope>NUCLEOTIDE SEQUENCE [LARGE SCALE GENOMIC DNA]</scope>
</reference>
<protein>
    <submittedName>
        <fullName evidence="1">Uncharacterized protein</fullName>
    </submittedName>
</protein>
<dbReference type="EMBL" id="MFFM01000033">
    <property type="protein sequence ID" value="OGF12677.1"/>
    <property type="molecule type" value="Genomic_DNA"/>
</dbReference>